<dbReference type="Proteomes" id="UP001162992">
    <property type="component" value="Chromosome 15"/>
</dbReference>
<name>A0ACC2BIX9_DIPCM</name>
<evidence type="ECO:0000313" key="2">
    <source>
        <dbReference type="Proteomes" id="UP001162992"/>
    </source>
</evidence>
<proteinExistence type="predicted"/>
<keyword evidence="2" id="KW-1185">Reference proteome</keyword>
<dbReference type="EMBL" id="CM055106">
    <property type="protein sequence ID" value="KAJ7529725.1"/>
    <property type="molecule type" value="Genomic_DNA"/>
</dbReference>
<gene>
    <name evidence="1" type="ORF">O6H91_15G063100</name>
</gene>
<sequence length="408" mass="45602">MAARTDSVCFRSSLISDSSCPSHNLSVDVLWSDIELAERYLVSNLFEDAAELASTTLHRIHVSRCNDNGVDEIHSCVPCSFMGSKDDDRRNVLEINDLIEAAGMVLIQAQNELGRADELIKILVSHFGHVTNVLPSLYVIGISLQISAGLLLSSQSFLEEYFEYWALHQNGTFQSQRVRVSVADLAEIYAVHVLGRGCMDPELALKWVQSSSLLDERKQAILDRLHALCLVQKPSLYNEVNEHDTSSNVNSKTATATGHELGQTSATVTEETEKGRVDTLRTYQGKQAYGDQVAKTSKMLPIRFHILSGSSWLKLVTKLLKLFMERFSVWCSRLPYADQASIHGRHLAGGVATIIIFYALLKERHHIERTLKTYLKTVKRGLRDFWQLAFGLQISPLVASQSLPVSSR</sequence>
<organism evidence="1 2">
    <name type="scientific">Diphasiastrum complanatum</name>
    <name type="common">Issler's clubmoss</name>
    <name type="synonym">Lycopodium complanatum</name>
    <dbReference type="NCBI Taxonomy" id="34168"/>
    <lineage>
        <taxon>Eukaryota</taxon>
        <taxon>Viridiplantae</taxon>
        <taxon>Streptophyta</taxon>
        <taxon>Embryophyta</taxon>
        <taxon>Tracheophyta</taxon>
        <taxon>Lycopodiopsida</taxon>
        <taxon>Lycopodiales</taxon>
        <taxon>Lycopodiaceae</taxon>
        <taxon>Lycopodioideae</taxon>
        <taxon>Diphasiastrum</taxon>
    </lineage>
</organism>
<reference evidence="2" key="1">
    <citation type="journal article" date="2024" name="Proc. Natl. Acad. Sci. U.S.A.">
        <title>Extraordinary preservation of gene collinearity over three hundred million years revealed in homosporous lycophytes.</title>
        <authorList>
            <person name="Li C."/>
            <person name="Wickell D."/>
            <person name="Kuo L.Y."/>
            <person name="Chen X."/>
            <person name="Nie B."/>
            <person name="Liao X."/>
            <person name="Peng D."/>
            <person name="Ji J."/>
            <person name="Jenkins J."/>
            <person name="Williams M."/>
            <person name="Shu S."/>
            <person name="Plott C."/>
            <person name="Barry K."/>
            <person name="Rajasekar S."/>
            <person name="Grimwood J."/>
            <person name="Han X."/>
            <person name="Sun S."/>
            <person name="Hou Z."/>
            <person name="He W."/>
            <person name="Dai G."/>
            <person name="Sun C."/>
            <person name="Schmutz J."/>
            <person name="Leebens-Mack J.H."/>
            <person name="Li F.W."/>
            <person name="Wang L."/>
        </authorList>
    </citation>
    <scope>NUCLEOTIDE SEQUENCE [LARGE SCALE GENOMIC DNA]</scope>
    <source>
        <strain evidence="2">cv. PW_Plant_1</strain>
    </source>
</reference>
<comment type="caution">
    <text evidence="1">The sequence shown here is derived from an EMBL/GenBank/DDBJ whole genome shotgun (WGS) entry which is preliminary data.</text>
</comment>
<evidence type="ECO:0000313" key="1">
    <source>
        <dbReference type="EMBL" id="KAJ7529725.1"/>
    </source>
</evidence>
<protein>
    <submittedName>
        <fullName evidence="1">Uncharacterized protein</fullName>
    </submittedName>
</protein>
<accession>A0ACC2BIX9</accession>